<dbReference type="Proteomes" id="UP001551584">
    <property type="component" value="Unassembled WGS sequence"/>
</dbReference>
<keyword evidence="4" id="KW-1185">Reference proteome</keyword>
<comment type="caution">
    <text evidence="3">The sequence shown here is derived from an EMBL/GenBank/DDBJ whole genome shotgun (WGS) entry which is preliminary data.</text>
</comment>
<protein>
    <submittedName>
        <fullName evidence="3">ABC-2 transporter permease</fullName>
    </submittedName>
</protein>
<accession>A0ABV3ENN8</accession>
<evidence type="ECO:0000256" key="2">
    <source>
        <dbReference type="SAM" id="Phobius"/>
    </source>
</evidence>
<reference evidence="3 4" key="1">
    <citation type="submission" date="2024-06" db="EMBL/GenBank/DDBJ databases">
        <title>The Natural Products Discovery Center: Release of the First 8490 Sequenced Strains for Exploring Actinobacteria Biosynthetic Diversity.</title>
        <authorList>
            <person name="Kalkreuter E."/>
            <person name="Kautsar S.A."/>
            <person name="Yang D."/>
            <person name="Bader C.D."/>
            <person name="Teijaro C.N."/>
            <person name="Fluegel L."/>
            <person name="Davis C.M."/>
            <person name="Simpson J.R."/>
            <person name="Lauterbach L."/>
            <person name="Steele A.D."/>
            <person name="Gui C."/>
            <person name="Meng S."/>
            <person name="Li G."/>
            <person name="Viehrig K."/>
            <person name="Ye F."/>
            <person name="Su P."/>
            <person name="Kiefer A.F."/>
            <person name="Nichols A."/>
            <person name="Cepeda A.J."/>
            <person name="Yan W."/>
            <person name="Fan B."/>
            <person name="Jiang Y."/>
            <person name="Adhikari A."/>
            <person name="Zheng C.-J."/>
            <person name="Schuster L."/>
            <person name="Cowan T.M."/>
            <person name="Smanski M.J."/>
            <person name="Chevrette M.G."/>
            <person name="De Carvalho L.P.S."/>
            <person name="Shen B."/>
        </authorList>
    </citation>
    <scope>NUCLEOTIDE SEQUENCE [LARGE SCALE GENOMIC DNA]</scope>
    <source>
        <strain evidence="3 4">NPDC048117</strain>
    </source>
</reference>
<evidence type="ECO:0000256" key="1">
    <source>
        <dbReference type="SAM" id="MobiDB-lite"/>
    </source>
</evidence>
<feature type="transmembrane region" description="Helical" evidence="2">
    <location>
        <begin position="191"/>
        <end position="211"/>
    </location>
</feature>
<feature type="transmembrane region" description="Helical" evidence="2">
    <location>
        <begin position="69"/>
        <end position="90"/>
    </location>
</feature>
<evidence type="ECO:0000313" key="3">
    <source>
        <dbReference type="EMBL" id="MEU9577837.1"/>
    </source>
</evidence>
<feature type="transmembrane region" description="Helical" evidence="2">
    <location>
        <begin position="110"/>
        <end position="130"/>
    </location>
</feature>
<keyword evidence="2" id="KW-0472">Membrane</keyword>
<gene>
    <name evidence="3" type="ORF">AB0D95_11290</name>
</gene>
<feature type="transmembrane region" description="Helical" evidence="2">
    <location>
        <begin position="286"/>
        <end position="305"/>
    </location>
</feature>
<dbReference type="EMBL" id="JBEZNA010000019">
    <property type="protein sequence ID" value="MEU9577837.1"/>
    <property type="molecule type" value="Genomic_DNA"/>
</dbReference>
<evidence type="ECO:0000313" key="4">
    <source>
        <dbReference type="Proteomes" id="UP001551584"/>
    </source>
</evidence>
<keyword evidence="2" id="KW-1133">Transmembrane helix</keyword>
<sequence>MTTDNLSPAGGPGGTARPGNGAAPESRIHDIGYRGYDGPRLGRSYARRSLFAQSLRGAFGLGRSARSKIVPVLITCVLTLPAVIAVAVTMMSGADQLPMTYVEYTAGFEMVITLFLAAQAPQAVSLDLRYRTMPLYFSRPIETSDYVRAKYLATACAVLVLTALPQAVLYVGALLAKLDFADQTTAFAEGLAGAAVLALLYSGIGLVVAALTPRRGFGVAAVIAVMMLSFAAVSTLQVAADFNDAKGAVPWLGLFSPSTLIYGLQHAFLGAGAPFPGNAGPSTAQGLVYLLAVAALIAGSYGLLIRRYRKAGL</sequence>
<feature type="transmembrane region" description="Helical" evidence="2">
    <location>
        <begin position="218"/>
        <end position="240"/>
    </location>
</feature>
<organism evidence="3 4">
    <name type="scientific">Streptomyces chilikensis</name>
    <dbReference type="NCBI Taxonomy" id="1194079"/>
    <lineage>
        <taxon>Bacteria</taxon>
        <taxon>Bacillati</taxon>
        <taxon>Actinomycetota</taxon>
        <taxon>Actinomycetes</taxon>
        <taxon>Kitasatosporales</taxon>
        <taxon>Streptomycetaceae</taxon>
        <taxon>Streptomyces</taxon>
    </lineage>
</organism>
<proteinExistence type="predicted"/>
<name>A0ABV3ENN8_9ACTN</name>
<feature type="region of interest" description="Disordered" evidence="1">
    <location>
        <begin position="1"/>
        <end position="30"/>
    </location>
</feature>
<keyword evidence="2" id="KW-0812">Transmembrane</keyword>
<feature type="transmembrane region" description="Helical" evidence="2">
    <location>
        <begin position="151"/>
        <end position="171"/>
    </location>
</feature>
<dbReference type="RefSeq" id="WP_240957270.1">
    <property type="nucleotide sequence ID" value="NZ_JBEZNA010000019.1"/>
</dbReference>